<dbReference type="RefSeq" id="WP_072831115.1">
    <property type="nucleotide sequence ID" value="NZ_FQXP01000004.1"/>
</dbReference>
<gene>
    <name evidence="2" type="ORF">SAMN02745196_01240</name>
</gene>
<evidence type="ECO:0000313" key="3">
    <source>
        <dbReference type="Proteomes" id="UP000184526"/>
    </source>
</evidence>
<name>A0A1M5VDD7_9CLOT</name>
<dbReference type="Proteomes" id="UP000184526">
    <property type="component" value="Unassembled WGS sequence"/>
</dbReference>
<evidence type="ECO:0000259" key="1">
    <source>
        <dbReference type="Pfam" id="PF18765"/>
    </source>
</evidence>
<dbReference type="Pfam" id="PF18765">
    <property type="entry name" value="Polbeta"/>
    <property type="match status" value="1"/>
</dbReference>
<dbReference type="InterPro" id="IPR052930">
    <property type="entry name" value="TA_antitoxin_MntA"/>
</dbReference>
<dbReference type="AlphaFoldDB" id="A0A1M5VDD7"/>
<reference evidence="2 3" key="1">
    <citation type="submission" date="2016-11" db="EMBL/GenBank/DDBJ databases">
        <authorList>
            <person name="Jaros S."/>
            <person name="Januszkiewicz K."/>
            <person name="Wedrychowicz H."/>
        </authorList>
    </citation>
    <scope>NUCLEOTIDE SEQUENCE [LARGE SCALE GENOMIC DNA]</scope>
    <source>
        <strain evidence="2 3">DSM 3089</strain>
    </source>
</reference>
<accession>A0A1M5VDD7</accession>
<dbReference type="OrthoDB" id="1911957at2"/>
<dbReference type="CDD" id="cd05403">
    <property type="entry name" value="NT_KNTase_like"/>
    <property type="match status" value="1"/>
</dbReference>
<dbReference type="Gene3D" id="3.30.460.10">
    <property type="entry name" value="Beta Polymerase, domain 2"/>
    <property type="match status" value="1"/>
</dbReference>
<keyword evidence="2" id="KW-0808">Transferase</keyword>
<keyword evidence="3" id="KW-1185">Reference proteome</keyword>
<dbReference type="EMBL" id="FQXP01000004">
    <property type="protein sequence ID" value="SHH73240.1"/>
    <property type="molecule type" value="Genomic_DNA"/>
</dbReference>
<dbReference type="PANTHER" id="PTHR43852:SF3">
    <property type="entry name" value="NUCLEOTIDYLTRANSFERASE"/>
    <property type="match status" value="1"/>
</dbReference>
<dbReference type="STRING" id="1121306.SAMN02745196_01240"/>
<dbReference type="PANTHER" id="PTHR43852">
    <property type="entry name" value="NUCLEOTIDYLTRANSFERASE"/>
    <property type="match status" value="1"/>
</dbReference>
<dbReference type="InterPro" id="IPR041633">
    <property type="entry name" value="Polbeta"/>
</dbReference>
<dbReference type="SUPFAM" id="SSF81301">
    <property type="entry name" value="Nucleotidyltransferase"/>
    <property type="match status" value="1"/>
</dbReference>
<evidence type="ECO:0000313" key="2">
    <source>
        <dbReference type="EMBL" id="SHH73240.1"/>
    </source>
</evidence>
<dbReference type="GO" id="GO:0016740">
    <property type="term" value="F:transferase activity"/>
    <property type="evidence" value="ECO:0007669"/>
    <property type="project" value="UniProtKB-KW"/>
</dbReference>
<organism evidence="2 3">
    <name type="scientific">Clostridium collagenovorans DSM 3089</name>
    <dbReference type="NCBI Taxonomy" id="1121306"/>
    <lineage>
        <taxon>Bacteria</taxon>
        <taxon>Bacillati</taxon>
        <taxon>Bacillota</taxon>
        <taxon>Clostridia</taxon>
        <taxon>Eubacteriales</taxon>
        <taxon>Clostridiaceae</taxon>
        <taxon>Clostridium</taxon>
    </lineage>
</organism>
<feature type="domain" description="Polymerase beta nucleotidyltransferase" evidence="1">
    <location>
        <begin position="19"/>
        <end position="107"/>
    </location>
</feature>
<sequence length="140" mass="16467">MSFNEGYNKSELLAIIESEKFKEIFIKNNIFNVLIFGSLYTEEFNEESDVDIAVIAQNKIPFKTEINITLELEKLLGRDVDFIDINDENINNIIKIEALNSKKIIINDELLNNAIEKYDRLYKENREFWDILDREVLGNE</sequence>
<protein>
    <submittedName>
        <fullName evidence="2">Predicted nucleotidyltransferase</fullName>
    </submittedName>
</protein>
<dbReference type="InterPro" id="IPR043519">
    <property type="entry name" value="NT_sf"/>
</dbReference>
<proteinExistence type="predicted"/>